<evidence type="ECO:0000313" key="5">
    <source>
        <dbReference type="EMBL" id="MBB5707075.1"/>
    </source>
</evidence>
<dbReference type="Gene3D" id="1.10.10.10">
    <property type="entry name" value="Winged helix-like DNA-binding domain superfamily/Winged helix DNA-binding domain"/>
    <property type="match status" value="1"/>
</dbReference>
<dbReference type="PROSITE" id="PS50949">
    <property type="entry name" value="HTH_GNTR"/>
    <property type="match status" value="1"/>
</dbReference>
<dbReference type="Proteomes" id="UP000537161">
    <property type="component" value="Unassembled WGS sequence"/>
</dbReference>
<dbReference type="Pfam" id="PF07702">
    <property type="entry name" value="UTRA"/>
    <property type="match status" value="1"/>
</dbReference>
<protein>
    <submittedName>
        <fullName evidence="5">GntR family transcriptional regulator</fullName>
    </submittedName>
</protein>
<comment type="caution">
    <text evidence="5">The sequence shown here is derived from an EMBL/GenBank/DDBJ whole genome shotgun (WGS) entry which is preliminary data.</text>
</comment>
<sequence length="259" mass="28775">MTVNSSEVVRDSIKALRYHQVYSILRGWIFDGTYPAGAKLPPEGELCERLGVSRITSRKALDLLVSEGLVRRVQGKGTFVASELNGAPTVGDMEQLIHRVARASSRSKVVDVKIREVIGDPDICRDLDIDEGGKVREIGFVRTLDGKPTGYRQSYLPLDVAPGITPDEIRRKPMLQVFEDHGVRISAADTLVGACLADTQKAMILDTTVGVPLVRIRLILLDEDKRPIERSTRYYLADYYEHHLYLTRSAGLNASNLSI</sequence>
<dbReference type="EMBL" id="JACIJH010000007">
    <property type="protein sequence ID" value="MBB5707075.1"/>
    <property type="molecule type" value="Genomic_DNA"/>
</dbReference>
<dbReference type="GO" id="GO:0003677">
    <property type="term" value="F:DNA binding"/>
    <property type="evidence" value="ECO:0007669"/>
    <property type="project" value="UniProtKB-KW"/>
</dbReference>
<gene>
    <name evidence="5" type="ORF">FHR21_002437</name>
</gene>
<organism evidence="5 6">
    <name type="scientific">Sphingopyxis panaciterrulae</name>
    <dbReference type="NCBI Taxonomy" id="462372"/>
    <lineage>
        <taxon>Bacteria</taxon>
        <taxon>Pseudomonadati</taxon>
        <taxon>Pseudomonadota</taxon>
        <taxon>Alphaproteobacteria</taxon>
        <taxon>Sphingomonadales</taxon>
        <taxon>Sphingomonadaceae</taxon>
        <taxon>Sphingopyxis</taxon>
    </lineage>
</organism>
<keyword evidence="1" id="KW-0805">Transcription regulation</keyword>
<dbReference type="InterPro" id="IPR000524">
    <property type="entry name" value="Tscrpt_reg_HTH_GntR"/>
</dbReference>
<proteinExistence type="predicted"/>
<dbReference type="InterPro" id="IPR028978">
    <property type="entry name" value="Chorismate_lyase_/UTRA_dom_sf"/>
</dbReference>
<dbReference type="GO" id="GO:0045892">
    <property type="term" value="P:negative regulation of DNA-templated transcription"/>
    <property type="evidence" value="ECO:0007669"/>
    <property type="project" value="TreeGrafter"/>
</dbReference>
<dbReference type="Gene3D" id="3.40.1410.10">
    <property type="entry name" value="Chorismate lyase-like"/>
    <property type="match status" value="1"/>
</dbReference>
<evidence type="ECO:0000256" key="1">
    <source>
        <dbReference type="ARBA" id="ARBA00023015"/>
    </source>
</evidence>
<evidence type="ECO:0000256" key="3">
    <source>
        <dbReference type="ARBA" id="ARBA00023163"/>
    </source>
</evidence>
<keyword evidence="6" id="KW-1185">Reference proteome</keyword>
<reference evidence="5 6" key="1">
    <citation type="submission" date="2020-08" db="EMBL/GenBank/DDBJ databases">
        <title>Genomic Encyclopedia of Type Strains, Phase IV (KMG-IV): sequencing the most valuable type-strain genomes for metagenomic binning, comparative biology and taxonomic classification.</title>
        <authorList>
            <person name="Goeker M."/>
        </authorList>
    </citation>
    <scope>NUCLEOTIDE SEQUENCE [LARGE SCALE GENOMIC DNA]</scope>
    <source>
        <strain evidence="5 6">DSM 27163</strain>
    </source>
</reference>
<keyword evidence="3" id="KW-0804">Transcription</keyword>
<dbReference type="SUPFAM" id="SSF64288">
    <property type="entry name" value="Chorismate lyase-like"/>
    <property type="match status" value="1"/>
</dbReference>
<dbReference type="GO" id="GO:0003700">
    <property type="term" value="F:DNA-binding transcription factor activity"/>
    <property type="evidence" value="ECO:0007669"/>
    <property type="project" value="InterPro"/>
</dbReference>
<dbReference type="PANTHER" id="PTHR44846:SF1">
    <property type="entry name" value="MANNOSYL-D-GLYCERATE TRANSPORT_METABOLISM SYSTEM REPRESSOR MNGR-RELATED"/>
    <property type="match status" value="1"/>
</dbReference>
<dbReference type="SMART" id="SM00866">
    <property type="entry name" value="UTRA"/>
    <property type="match status" value="1"/>
</dbReference>
<dbReference type="Pfam" id="PF00392">
    <property type="entry name" value="GntR"/>
    <property type="match status" value="1"/>
</dbReference>
<evidence type="ECO:0000256" key="2">
    <source>
        <dbReference type="ARBA" id="ARBA00023125"/>
    </source>
</evidence>
<dbReference type="SUPFAM" id="SSF46785">
    <property type="entry name" value="Winged helix' DNA-binding domain"/>
    <property type="match status" value="1"/>
</dbReference>
<dbReference type="SMART" id="SM00345">
    <property type="entry name" value="HTH_GNTR"/>
    <property type="match status" value="1"/>
</dbReference>
<name>A0A7W9B6B3_9SPHN</name>
<feature type="domain" description="HTH gntR-type" evidence="4">
    <location>
        <begin position="15"/>
        <end position="83"/>
    </location>
</feature>
<evidence type="ECO:0000313" key="6">
    <source>
        <dbReference type="Proteomes" id="UP000537161"/>
    </source>
</evidence>
<dbReference type="PANTHER" id="PTHR44846">
    <property type="entry name" value="MANNOSYL-D-GLYCERATE TRANSPORT/METABOLISM SYSTEM REPRESSOR MNGR-RELATED"/>
    <property type="match status" value="1"/>
</dbReference>
<dbReference type="RefSeq" id="WP_184098587.1">
    <property type="nucleotide sequence ID" value="NZ_JACIJH010000007.1"/>
</dbReference>
<keyword evidence="2" id="KW-0238">DNA-binding</keyword>
<evidence type="ECO:0000259" key="4">
    <source>
        <dbReference type="PROSITE" id="PS50949"/>
    </source>
</evidence>
<dbReference type="AlphaFoldDB" id="A0A7W9B6B3"/>
<dbReference type="CDD" id="cd07377">
    <property type="entry name" value="WHTH_GntR"/>
    <property type="match status" value="1"/>
</dbReference>
<dbReference type="PRINTS" id="PR00035">
    <property type="entry name" value="HTHGNTR"/>
</dbReference>
<dbReference type="InterPro" id="IPR050679">
    <property type="entry name" value="Bact_HTH_transcr_reg"/>
</dbReference>
<dbReference type="InterPro" id="IPR011663">
    <property type="entry name" value="UTRA"/>
</dbReference>
<dbReference type="InterPro" id="IPR036390">
    <property type="entry name" value="WH_DNA-bd_sf"/>
</dbReference>
<accession>A0A7W9B6B3</accession>
<dbReference type="InterPro" id="IPR036388">
    <property type="entry name" value="WH-like_DNA-bd_sf"/>
</dbReference>